<dbReference type="InterPro" id="IPR013022">
    <property type="entry name" value="Xyl_isomerase-like_TIM-brl"/>
</dbReference>
<evidence type="ECO:0000259" key="4">
    <source>
        <dbReference type="Pfam" id="PF01261"/>
    </source>
</evidence>
<dbReference type="Pfam" id="PF01261">
    <property type="entry name" value="AP_endonuc_2"/>
    <property type="match status" value="1"/>
</dbReference>
<protein>
    <submittedName>
        <fullName evidence="5">Hydroxypyruvate isomerase</fullName>
    </submittedName>
</protein>
<dbReference type="PANTHER" id="PTHR43489:SF6">
    <property type="entry name" value="HYDROXYPYRUVATE ISOMERASE-RELATED"/>
    <property type="match status" value="1"/>
</dbReference>
<dbReference type="Gene3D" id="3.20.20.150">
    <property type="entry name" value="Divalent-metal-dependent TIM barrel enzymes"/>
    <property type="match status" value="1"/>
</dbReference>
<dbReference type="GO" id="GO:0008903">
    <property type="term" value="F:hydroxypyruvate isomerase activity"/>
    <property type="evidence" value="ECO:0007669"/>
    <property type="project" value="TreeGrafter"/>
</dbReference>
<organism evidence="5 6">
    <name type="scientific">Shimia aestuarii</name>
    <dbReference type="NCBI Taxonomy" id="254406"/>
    <lineage>
        <taxon>Bacteria</taxon>
        <taxon>Pseudomonadati</taxon>
        <taxon>Pseudomonadota</taxon>
        <taxon>Alphaproteobacteria</taxon>
        <taxon>Rhodobacterales</taxon>
        <taxon>Roseobacteraceae</taxon>
    </lineage>
</organism>
<feature type="domain" description="Xylose isomerase-like TIM barrel" evidence="4">
    <location>
        <begin position="21"/>
        <end position="250"/>
    </location>
</feature>
<dbReference type="InterPro" id="IPR036237">
    <property type="entry name" value="Xyl_isomerase-like_sf"/>
</dbReference>
<dbReference type="Proteomes" id="UP000199144">
    <property type="component" value="Unassembled WGS sequence"/>
</dbReference>
<evidence type="ECO:0000256" key="3">
    <source>
        <dbReference type="PIRSR" id="PIRSR006241-50"/>
    </source>
</evidence>
<evidence type="ECO:0000313" key="5">
    <source>
        <dbReference type="EMBL" id="SFM03616.1"/>
    </source>
</evidence>
<dbReference type="GO" id="GO:0046487">
    <property type="term" value="P:glyoxylate metabolic process"/>
    <property type="evidence" value="ECO:0007669"/>
    <property type="project" value="TreeGrafter"/>
</dbReference>
<evidence type="ECO:0000256" key="1">
    <source>
        <dbReference type="ARBA" id="ARBA00023235"/>
    </source>
</evidence>
<gene>
    <name evidence="5" type="ORF">SAMN04488042_103123</name>
</gene>
<dbReference type="PIRSF" id="PIRSF006241">
    <property type="entry name" value="HyI"/>
    <property type="match status" value="1"/>
</dbReference>
<dbReference type="OrthoDB" id="9786584at2"/>
<feature type="active site" description="Proton donor/acceptor" evidence="3">
    <location>
        <position position="234"/>
    </location>
</feature>
<keyword evidence="1 2" id="KW-0413">Isomerase</keyword>
<reference evidence="5 6" key="1">
    <citation type="submission" date="2016-10" db="EMBL/GenBank/DDBJ databases">
        <authorList>
            <person name="de Groot N.N."/>
        </authorList>
    </citation>
    <scope>NUCLEOTIDE SEQUENCE [LARGE SCALE GENOMIC DNA]</scope>
    <source>
        <strain evidence="5 6">DSM 15283</strain>
    </source>
</reference>
<sequence length="253" mass="27949">MPKFAANLSMLFTELPFLERFDAASAAGFRAVEVLFPYECPARDIQAALRRNQLELVLINTPPPNYTGGARGFAAIPGGQARFQYDFKRALRYAEALGAGLLHIMAGAAEGAEARETFIENLTWATEFAPKQRLTIEPINSVDMPGYFLDDFDLAAEILDVVAAPNLAMQFDTYHAYRITGDVEACWNAHADRVGHIQIGGIPDRHEPMGGEFDYPTFFRGLDARGYGGFVSAEYRPKGQTGTGLSWFRPRSV</sequence>
<name>A0A1I4MKN9_9RHOB</name>
<accession>A0A1I4MKN9</accession>
<dbReference type="InterPro" id="IPR050417">
    <property type="entry name" value="Sugar_Epim/Isomerase"/>
</dbReference>
<dbReference type="FunFam" id="3.20.20.150:FF:000007">
    <property type="entry name" value="Hydroxypyruvate isomerase"/>
    <property type="match status" value="1"/>
</dbReference>
<proteinExistence type="inferred from homology"/>
<keyword evidence="5" id="KW-0670">Pyruvate</keyword>
<evidence type="ECO:0000256" key="2">
    <source>
        <dbReference type="PIRNR" id="PIRNR006241"/>
    </source>
</evidence>
<dbReference type="AlphaFoldDB" id="A0A1I4MKN9"/>
<dbReference type="InterPro" id="IPR026040">
    <property type="entry name" value="HyI-like"/>
</dbReference>
<evidence type="ECO:0000313" key="6">
    <source>
        <dbReference type="Proteomes" id="UP000199144"/>
    </source>
</evidence>
<dbReference type="STRING" id="254406.SAMN04488042_103123"/>
<keyword evidence="6" id="KW-1185">Reference proteome</keyword>
<feature type="active site" description="Proton donor/acceptor" evidence="3">
    <location>
        <position position="137"/>
    </location>
</feature>
<dbReference type="EMBL" id="FOTQ01000003">
    <property type="protein sequence ID" value="SFM03616.1"/>
    <property type="molecule type" value="Genomic_DNA"/>
</dbReference>
<dbReference type="SUPFAM" id="SSF51658">
    <property type="entry name" value="Xylose isomerase-like"/>
    <property type="match status" value="1"/>
</dbReference>
<dbReference type="RefSeq" id="WP_093093578.1">
    <property type="nucleotide sequence ID" value="NZ_FOTQ01000003.1"/>
</dbReference>
<comment type="similarity">
    <text evidence="2">Belongs to the hyi family.</text>
</comment>
<dbReference type="PANTHER" id="PTHR43489">
    <property type="entry name" value="ISOMERASE"/>
    <property type="match status" value="1"/>
</dbReference>